<evidence type="ECO:0000259" key="11">
    <source>
        <dbReference type="PROSITE" id="PS50011"/>
    </source>
</evidence>
<evidence type="ECO:0000256" key="7">
    <source>
        <dbReference type="ARBA" id="ARBA00047899"/>
    </source>
</evidence>
<dbReference type="PROSITE" id="PS00108">
    <property type="entry name" value="PROTEIN_KINASE_ST"/>
    <property type="match status" value="1"/>
</dbReference>
<dbReference type="OrthoDB" id="413582at2759"/>
<dbReference type="PANTHER" id="PTHR24054:SF0">
    <property type="entry name" value="CASEIN KINASE II SUBUNIT ALPHA"/>
    <property type="match status" value="1"/>
</dbReference>
<dbReference type="SMART" id="SM00220">
    <property type="entry name" value="S_TKc"/>
    <property type="match status" value="1"/>
</dbReference>
<evidence type="ECO:0000313" key="15">
    <source>
        <dbReference type="Proteomes" id="UP000072904"/>
    </source>
</evidence>
<dbReference type="GeneID" id="3801874"/>
<feature type="domain" description="Protein kinase" evidence="11">
    <location>
        <begin position="769"/>
        <end position="1329"/>
    </location>
</feature>
<dbReference type="InterPro" id="IPR000719">
    <property type="entry name" value="Prot_kinase_dom"/>
</dbReference>
<keyword evidence="4 9" id="KW-0547">Nucleotide-binding</keyword>
<organism evidence="13 14">
    <name type="scientific">Plasmodium yoelii</name>
    <dbReference type="NCBI Taxonomy" id="5861"/>
    <lineage>
        <taxon>Eukaryota</taxon>
        <taxon>Sar</taxon>
        <taxon>Alveolata</taxon>
        <taxon>Apicomplexa</taxon>
        <taxon>Aconoidasida</taxon>
        <taxon>Haemosporida</taxon>
        <taxon>Plasmodiidae</taxon>
        <taxon>Plasmodium</taxon>
        <taxon>Plasmodium (Vinckeia)</taxon>
    </lineage>
</organism>
<comment type="catalytic activity">
    <reaction evidence="7">
        <text>L-threonyl-[protein] + ATP = O-phospho-L-threonyl-[protein] + ADP + H(+)</text>
        <dbReference type="Rhea" id="RHEA:46608"/>
        <dbReference type="Rhea" id="RHEA-COMP:11060"/>
        <dbReference type="Rhea" id="RHEA-COMP:11605"/>
        <dbReference type="ChEBI" id="CHEBI:15378"/>
        <dbReference type="ChEBI" id="CHEBI:30013"/>
        <dbReference type="ChEBI" id="CHEBI:30616"/>
        <dbReference type="ChEBI" id="CHEBI:61977"/>
        <dbReference type="ChEBI" id="CHEBI:456216"/>
        <dbReference type="EC" id="2.7.11.1"/>
    </reaction>
</comment>
<keyword evidence="6 9" id="KW-0067">ATP-binding</keyword>
<dbReference type="GO" id="GO:0051726">
    <property type="term" value="P:regulation of cell cycle"/>
    <property type="evidence" value="ECO:0007669"/>
    <property type="project" value="TreeGrafter"/>
</dbReference>
<dbReference type="InterPro" id="IPR045216">
    <property type="entry name" value="CK2_alpha"/>
</dbReference>
<keyword evidence="2" id="KW-0723">Serine/threonine-protein kinase</keyword>
<dbReference type="RefSeq" id="XP_022811918.1">
    <property type="nucleotide sequence ID" value="XM_022955672.1"/>
</dbReference>
<dbReference type="GO" id="GO:0005524">
    <property type="term" value="F:ATP binding"/>
    <property type="evidence" value="ECO:0007669"/>
    <property type="project" value="UniProtKB-UniRule"/>
</dbReference>
<dbReference type="InterPro" id="IPR011009">
    <property type="entry name" value="Kinase-like_dom_sf"/>
</dbReference>
<feature type="compositionally biased region" description="Polar residues" evidence="10">
    <location>
        <begin position="105"/>
        <end position="128"/>
    </location>
</feature>
<dbReference type="Gene3D" id="3.30.200.20">
    <property type="entry name" value="Phosphorylase Kinase, domain 1"/>
    <property type="match status" value="1"/>
</dbReference>
<feature type="compositionally biased region" description="Basic and acidic residues" evidence="10">
    <location>
        <begin position="170"/>
        <end position="183"/>
    </location>
</feature>
<keyword evidence="3" id="KW-0808">Transferase</keyword>
<reference evidence="12" key="3">
    <citation type="submission" date="2014-05" db="EMBL/GenBank/DDBJ databases">
        <authorList>
            <person name="Aslett A.Martin."/>
            <person name="De Silva Nishadi"/>
        </authorList>
    </citation>
    <scope>NUCLEOTIDE SEQUENCE</scope>
    <source>
        <strain evidence="12">YM</strain>
    </source>
</reference>
<gene>
    <name evidence="13" type="ORF">PY17X_0811200</name>
    <name evidence="12" type="ORF">PYYM_0811000</name>
</gene>
<dbReference type="GO" id="GO:0005956">
    <property type="term" value="C:protein kinase CK2 complex"/>
    <property type="evidence" value="ECO:0007669"/>
    <property type="project" value="TreeGrafter"/>
</dbReference>
<dbReference type="VEuPathDB" id="PlasmoDB:PY00154"/>
<evidence type="ECO:0000256" key="1">
    <source>
        <dbReference type="ARBA" id="ARBA00012513"/>
    </source>
</evidence>
<dbReference type="PROSITE" id="PS50011">
    <property type="entry name" value="PROTEIN_KINASE_DOM"/>
    <property type="match status" value="1"/>
</dbReference>
<dbReference type="VEuPathDB" id="PlasmoDB:PY17X_0811200"/>
<evidence type="ECO:0000256" key="6">
    <source>
        <dbReference type="ARBA" id="ARBA00022840"/>
    </source>
</evidence>
<dbReference type="EMBL" id="LK934636">
    <property type="protein sequence ID" value="CDU17471.1"/>
    <property type="molecule type" value="Genomic_DNA"/>
</dbReference>
<reference evidence="13" key="2">
    <citation type="submission" date="2014-05" db="EMBL/GenBank/DDBJ databases">
        <authorList>
            <person name="Aslett M.A."/>
            <person name="De Silva N."/>
        </authorList>
    </citation>
    <scope>NUCLEOTIDE SEQUENCE</scope>
    <source>
        <strain evidence="13">17X</strain>
    </source>
</reference>
<evidence type="ECO:0000313" key="14">
    <source>
        <dbReference type="Proteomes" id="UP000072874"/>
    </source>
</evidence>
<evidence type="ECO:0000256" key="5">
    <source>
        <dbReference type="ARBA" id="ARBA00022777"/>
    </source>
</evidence>
<accession>A0A078K9K4</accession>
<dbReference type="EMBL" id="LM993662">
    <property type="protein sequence ID" value="VTZ77218.1"/>
    <property type="molecule type" value="Genomic_DNA"/>
</dbReference>
<dbReference type="Proteomes" id="UP000072874">
    <property type="component" value="Chromosome 8"/>
</dbReference>
<dbReference type="EC" id="2.7.11.1" evidence="1"/>
<proteinExistence type="predicted"/>
<dbReference type="PANTHER" id="PTHR24054">
    <property type="entry name" value="CASEIN KINASE II SUBUNIT ALPHA"/>
    <property type="match status" value="1"/>
</dbReference>
<dbReference type="Gene3D" id="1.10.510.10">
    <property type="entry name" value="Transferase(Phosphotransferase) domain 1"/>
    <property type="match status" value="1"/>
</dbReference>
<dbReference type="FunFam" id="1.10.510.10:FF:000776">
    <property type="entry name" value="Cdc2-related protein kinase 4"/>
    <property type="match status" value="1"/>
</dbReference>
<dbReference type="GO" id="GO:0005634">
    <property type="term" value="C:nucleus"/>
    <property type="evidence" value="ECO:0007669"/>
    <property type="project" value="TreeGrafter"/>
</dbReference>
<dbReference type="InterPro" id="IPR017441">
    <property type="entry name" value="Protein_kinase_ATP_BS"/>
</dbReference>
<reference evidence="13" key="4">
    <citation type="submission" date="2019-05" db="EMBL/GenBank/DDBJ databases">
        <authorList>
            <consortium name="Pathogen Informatics"/>
        </authorList>
    </citation>
    <scope>NUCLEOTIDE SEQUENCE</scope>
    <source>
        <strain evidence="13">17X</strain>
    </source>
</reference>
<feature type="region of interest" description="Disordered" evidence="10">
    <location>
        <begin position="76"/>
        <end position="128"/>
    </location>
</feature>
<dbReference type="VEuPathDB" id="PlasmoDB:Py17XNL_000801676"/>
<dbReference type="Pfam" id="PF00069">
    <property type="entry name" value="Pkinase"/>
    <property type="match status" value="1"/>
</dbReference>
<feature type="region of interest" description="Disordered" evidence="10">
    <location>
        <begin position="142"/>
        <end position="200"/>
    </location>
</feature>
<dbReference type="PROSITE" id="PS00107">
    <property type="entry name" value="PROTEIN_KINASE_ATP"/>
    <property type="match status" value="1"/>
</dbReference>
<evidence type="ECO:0000313" key="12">
    <source>
        <dbReference type="EMBL" id="CDU17471.1"/>
    </source>
</evidence>
<evidence type="ECO:0000256" key="4">
    <source>
        <dbReference type="ARBA" id="ARBA00022741"/>
    </source>
</evidence>
<evidence type="ECO:0000256" key="2">
    <source>
        <dbReference type="ARBA" id="ARBA00022527"/>
    </source>
</evidence>
<dbReference type="KEGG" id="pyo:PY17X_0811200"/>
<keyword evidence="5 13" id="KW-0418">Kinase</keyword>
<dbReference type="VEuPathDB" id="PlasmoDB:PYYM_0811000"/>
<dbReference type="GO" id="GO:0005829">
    <property type="term" value="C:cytosol"/>
    <property type="evidence" value="ECO:0007669"/>
    <property type="project" value="TreeGrafter"/>
</dbReference>
<feature type="binding site" evidence="9">
    <location>
        <position position="799"/>
    </location>
    <ligand>
        <name>ATP</name>
        <dbReference type="ChEBI" id="CHEBI:30616"/>
    </ligand>
</feature>
<evidence type="ECO:0000256" key="10">
    <source>
        <dbReference type="SAM" id="MobiDB-lite"/>
    </source>
</evidence>
<evidence type="ECO:0000313" key="13">
    <source>
        <dbReference type="EMBL" id="VTZ77218.1"/>
    </source>
</evidence>
<feature type="region of interest" description="Disordered" evidence="10">
    <location>
        <begin position="20"/>
        <end position="57"/>
    </location>
</feature>
<dbReference type="InterPro" id="IPR008271">
    <property type="entry name" value="Ser/Thr_kinase_AS"/>
</dbReference>
<evidence type="ECO:0000256" key="9">
    <source>
        <dbReference type="PROSITE-ProRule" id="PRU10141"/>
    </source>
</evidence>
<dbReference type="GO" id="GO:0004674">
    <property type="term" value="F:protein serine/threonine kinase activity"/>
    <property type="evidence" value="ECO:0007669"/>
    <property type="project" value="UniProtKB-KW"/>
</dbReference>
<dbReference type="OMA" id="FRVHTYR"/>
<protein>
    <recommendedName>
        <fullName evidence="1">non-specific serine/threonine protein kinase</fullName>
        <ecNumber evidence="1">2.7.11.1</ecNumber>
    </recommendedName>
</protein>
<feature type="compositionally biased region" description="Low complexity" evidence="10">
    <location>
        <begin position="142"/>
        <end position="160"/>
    </location>
</feature>
<name>A0A078K9K4_PLAYE</name>
<sequence length="1352" mass="159383">MDRILSKLVKNNELNIDQSLESENHDLGNKNETMNGKKKLSVNSETKGENTVKRTSLRKVKNEKDKLETSYLINTRSRENNKKNMPCKGIDKGKKNSNVRKSLPIKSNNTNPIENEENYITNDKNNNTKGLKYTILSYFRGNSNNNNSNTNNNSNSNSTNCEEDEENDKDNDNNDRADNELRNIRSSSDQQSQHDTEIINGKDIQINQRINTFDYELNQNNYLQMKNNIENNLMNYKKCKLDSLNVESYNMDSCKSNNMQNDEQNAEMVNSKLYGNNEYTNDDEISQIKETNILNNYNDIHPNMKNSIASIMDINNSSNNNLSKSRLKLSDLHTSKNCETSLLKSKNSIYKYKTGESDNKESVNNSMIRGMYHGIVDNQRYSNEDENHLNIGQLTNMGIIRNDRMSISHLGINSNVEENQLKNFESNTNRFEIVAKGSQNEHLYNYKERNKEYLDLMNVPFNRENNMNRDLLIRSLPNKNLLNECDEELFSNNLLNFENYFSYKLKKNINNNIINNICNMYENGENLDALVNNNRRKKNDNFSKNSNEDYGKLKFNTFFNVSNDYFESEKLFKRPKMKSKDTVVDKQNIDNISNGQTNENDNISTILMNHHDLLINKREKLIINNDVDNKDDEQNNNNNNDFWLTSHKEFFSKICKNPIELTNEEVEKLKEIINFGGVDGNYTVENMFNKYNETIDEEHILKEYVTDEKLKNFSLDLIDGFLYDKQSLYEKEMIENDKIFSRIHYNHKNADIKIDKLLNLFPRDFMKKYKIVKKLGEGVYGKVFKAESLEDSYLNFAVKVLRYFWPNFKYKFGSEEFAINEFNIMRILFHPNVVCLLDSFRVHTYRKNKIKSHRGQKTRCETLSAEYDFSFQRHRRMEKVQYSPSRETIERNNKYRNLVSKSCLTIEELEQNLVLNSFDKETTIQDKGNLYNTHTGKLDEMSTIFSNNNNCAKVLNYDEENNNLDNNKSNLLSSKTQRDIKRERSGDLFQYYPLKKKMKTSNYKNGKRNEAVKVMNKSIDKLKFRKHSKKLKKIENKNDDYIENWDLFLVIEKCDCSLNDILNKAKKKHFSFIQDIKKDTTKCLPSERIDLSYDHLHNYVKYVYLPLKKIENRYFYPDMPSLTEMQTKVIIYQMLQGINHFHKKFIIHRDIKPANTLIKNIQYLSDGLNDSKEWIVKIADFGLGVYDHFLKTETKDCNIITLQYRPPEILCNSTLYNYSVDIWSIGITMCECLLGFVPVTSKFESSVLFKILVFRGIPDQNFDNLLKKELVGELPKFKVDRIKMLEIIFTDIYGRRILNDKGLDLIDQFLSYDYKNRITANEALKHEWFEDVHLYLNEDLLNYYKRNGTYYF</sequence>
<evidence type="ECO:0000256" key="8">
    <source>
        <dbReference type="ARBA" id="ARBA00048679"/>
    </source>
</evidence>
<comment type="catalytic activity">
    <reaction evidence="8">
        <text>L-seryl-[protein] + ATP = O-phospho-L-seryl-[protein] + ADP + H(+)</text>
        <dbReference type="Rhea" id="RHEA:17989"/>
        <dbReference type="Rhea" id="RHEA-COMP:9863"/>
        <dbReference type="Rhea" id="RHEA-COMP:11604"/>
        <dbReference type="ChEBI" id="CHEBI:15378"/>
        <dbReference type="ChEBI" id="CHEBI:29999"/>
        <dbReference type="ChEBI" id="CHEBI:30616"/>
        <dbReference type="ChEBI" id="CHEBI:83421"/>
        <dbReference type="ChEBI" id="CHEBI:456216"/>
        <dbReference type="EC" id="2.7.11.1"/>
    </reaction>
</comment>
<dbReference type="SUPFAM" id="SSF56112">
    <property type="entry name" value="Protein kinase-like (PK-like)"/>
    <property type="match status" value="1"/>
</dbReference>
<evidence type="ECO:0000256" key="3">
    <source>
        <dbReference type="ARBA" id="ARBA00022679"/>
    </source>
</evidence>
<dbReference type="Proteomes" id="UP000072904">
    <property type="component" value="Chromosome 8"/>
</dbReference>
<reference evidence="14 15" key="1">
    <citation type="journal article" date="2014" name="BMC Biol.">
        <title>A comprehensive evaluation of rodent malaria parasite genomes and gene expression.</title>
        <authorList>
            <person name="Otto T.D."/>
            <person name="Bohme U."/>
            <person name="Jackson A.P."/>
            <person name="Hunt M."/>
            <person name="Franke-Fayard B."/>
            <person name="Hoeijmakers W.A."/>
            <person name="Religa A.A."/>
            <person name="Robertson L."/>
            <person name="Sanders M."/>
            <person name="Ogun S.A."/>
            <person name="Cunningham D."/>
            <person name="Erhart A."/>
            <person name="Billker O."/>
            <person name="Khan S.M."/>
            <person name="Stunnenberg H.G."/>
            <person name="Langhorne J."/>
            <person name="Holder A.A."/>
            <person name="Waters A.P."/>
            <person name="Newbold C.I."/>
            <person name="Pain A."/>
            <person name="Berriman M."/>
            <person name="Janse C.J."/>
        </authorList>
    </citation>
    <scope>NUCLEOTIDE SEQUENCE [LARGE SCALE GENOMIC DNA]</scope>
    <source>
        <strain evidence="13 14">17X</strain>
        <strain evidence="12 15">YM</strain>
    </source>
</reference>